<organism evidence="2 3">
    <name type="scientific">Nocardioides flavescens</name>
    <dbReference type="NCBI Taxonomy" id="2691959"/>
    <lineage>
        <taxon>Bacteria</taxon>
        <taxon>Bacillati</taxon>
        <taxon>Actinomycetota</taxon>
        <taxon>Actinomycetes</taxon>
        <taxon>Propionibacteriales</taxon>
        <taxon>Nocardioidaceae</taxon>
        <taxon>Nocardioides</taxon>
    </lineage>
</organism>
<accession>A0A6L7EMU3</accession>
<name>A0A6L7EMU3_9ACTN</name>
<dbReference type="AlphaFoldDB" id="A0A6L7EMU3"/>
<dbReference type="Proteomes" id="UP000473325">
    <property type="component" value="Unassembled WGS sequence"/>
</dbReference>
<dbReference type="EMBL" id="WUEK01000002">
    <property type="protein sequence ID" value="MXG88653.1"/>
    <property type="molecule type" value="Genomic_DNA"/>
</dbReference>
<feature type="transmembrane region" description="Helical" evidence="1">
    <location>
        <begin position="6"/>
        <end position="26"/>
    </location>
</feature>
<keyword evidence="3" id="KW-1185">Reference proteome</keyword>
<dbReference type="RefSeq" id="WP_160875300.1">
    <property type="nucleotide sequence ID" value="NZ_WUEK01000002.1"/>
</dbReference>
<gene>
    <name evidence="2" type="ORF">GRQ65_03720</name>
</gene>
<reference evidence="2 3" key="1">
    <citation type="submission" date="2019-12" db="EMBL/GenBank/DDBJ databases">
        <authorList>
            <person name="Kun Z."/>
        </authorList>
    </citation>
    <scope>NUCLEOTIDE SEQUENCE [LARGE SCALE GENOMIC DNA]</scope>
    <source>
        <strain evidence="2 3">YIM 123512</strain>
    </source>
</reference>
<evidence type="ECO:0000313" key="3">
    <source>
        <dbReference type="Proteomes" id="UP000473325"/>
    </source>
</evidence>
<evidence type="ECO:0000313" key="2">
    <source>
        <dbReference type="EMBL" id="MXG88653.1"/>
    </source>
</evidence>
<sequence>MVDVLAPLASLTSVTAFLFSITLEMRDRARRERATRVRPQPLRRTRGSTWLKALALAGLAASVVLRIA</sequence>
<evidence type="ECO:0000256" key="1">
    <source>
        <dbReference type="SAM" id="Phobius"/>
    </source>
</evidence>
<comment type="caution">
    <text evidence="2">The sequence shown here is derived from an EMBL/GenBank/DDBJ whole genome shotgun (WGS) entry which is preliminary data.</text>
</comment>
<keyword evidence="1" id="KW-0472">Membrane</keyword>
<keyword evidence="1" id="KW-0812">Transmembrane</keyword>
<keyword evidence="1" id="KW-1133">Transmembrane helix</keyword>
<proteinExistence type="predicted"/>
<protein>
    <submittedName>
        <fullName evidence="2">Uncharacterized protein</fullName>
    </submittedName>
</protein>